<dbReference type="InterPro" id="IPR025714">
    <property type="entry name" value="Methyltranfer_dom"/>
</dbReference>
<dbReference type="Proteomes" id="UP000046393">
    <property type="component" value="Unplaced"/>
</dbReference>
<sequence>MDTFSKQLVDITSGGVLCLGLALGNELKLFDWLAENSSETQPITASQLAMKTEMKERLVPIRENFNIESRYIKEWLCLMACGKFVEVTEDGEKFWIRKELVSSLSGESANPILELPMAVRVFGRTFPLLVDAFRADGPMGFETRNPVDNIAETIIKKHFLTDLMPLIGISERLKQGGAWVLNIGCGRGDCLANICKCLLCFECIIPFLTTMTFSASHFQDSFFVGVDSLIDRALGASKLRDEANEGLENLSFQQMDILNLKKEWNGKFDWGIVFNYCHCHPHSDRVIFNWAVQHLLQALKEIYRVLKEGGVLSMVETNGSGNVCRDFKENDLATLFYGTSLFSYLPQSLNSLDSVDATLSQGKLQKLLEYVGFRQIKCHKISFLSGYVLYVCQK</sequence>
<organism evidence="2 3">
    <name type="scientific">Syphacia muris</name>
    <dbReference type="NCBI Taxonomy" id="451379"/>
    <lineage>
        <taxon>Eukaryota</taxon>
        <taxon>Metazoa</taxon>
        <taxon>Ecdysozoa</taxon>
        <taxon>Nematoda</taxon>
        <taxon>Chromadorea</taxon>
        <taxon>Rhabditida</taxon>
        <taxon>Spirurina</taxon>
        <taxon>Oxyuridomorpha</taxon>
        <taxon>Oxyuroidea</taxon>
        <taxon>Oxyuridae</taxon>
        <taxon>Syphacia</taxon>
    </lineage>
</organism>
<dbReference type="Pfam" id="PF13847">
    <property type="entry name" value="Methyltransf_31"/>
    <property type="match status" value="1"/>
</dbReference>
<keyword evidence="2" id="KW-1185">Reference proteome</keyword>
<evidence type="ECO:0000259" key="1">
    <source>
        <dbReference type="Pfam" id="PF13847"/>
    </source>
</evidence>
<evidence type="ECO:0000313" key="2">
    <source>
        <dbReference type="Proteomes" id="UP000046393"/>
    </source>
</evidence>
<evidence type="ECO:0000313" key="3">
    <source>
        <dbReference type="WBParaSite" id="SMUV_0000795901-mRNA-1"/>
    </source>
</evidence>
<proteinExistence type="predicted"/>
<protein>
    <submittedName>
        <fullName evidence="3">Methyltranfer_dom domain-containing protein</fullName>
    </submittedName>
</protein>
<dbReference type="PANTHER" id="PTHR45581">
    <property type="entry name" value="PROTEIN CBG10435"/>
    <property type="match status" value="1"/>
</dbReference>
<name>A0A0N5AT21_9BILA</name>
<dbReference type="CDD" id="cd02440">
    <property type="entry name" value="AdoMet_MTases"/>
    <property type="match status" value="1"/>
</dbReference>
<accession>A0A0N5AT21</accession>
<dbReference type="PANTHER" id="PTHR45581:SF3">
    <property type="entry name" value="METHYLTRANSFERASE DOMAIN-CONTAINING PROTEIN"/>
    <property type="match status" value="1"/>
</dbReference>
<dbReference type="STRING" id="451379.A0A0N5AT21"/>
<feature type="domain" description="Methyltransferase" evidence="1">
    <location>
        <begin position="178"/>
        <end position="331"/>
    </location>
</feature>
<dbReference type="WBParaSite" id="SMUV_0000795901-mRNA-1">
    <property type="protein sequence ID" value="SMUV_0000795901-mRNA-1"/>
    <property type="gene ID" value="SMUV_0000795901"/>
</dbReference>
<dbReference type="Gene3D" id="3.40.50.150">
    <property type="entry name" value="Vaccinia Virus protein VP39"/>
    <property type="match status" value="1"/>
</dbReference>
<reference evidence="3" key="1">
    <citation type="submission" date="2017-02" db="UniProtKB">
        <authorList>
            <consortium name="WormBaseParasite"/>
        </authorList>
    </citation>
    <scope>IDENTIFICATION</scope>
</reference>
<dbReference type="SUPFAM" id="SSF53335">
    <property type="entry name" value="S-adenosyl-L-methionine-dependent methyltransferases"/>
    <property type="match status" value="1"/>
</dbReference>
<dbReference type="InterPro" id="IPR029063">
    <property type="entry name" value="SAM-dependent_MTases_sf"/>
</dbReference>
<dbReference type="AlphaFoldDB" id="A0A0N5AT21"/>